<evidence type="ECO:0000313" key="2">
    <source>
        <dbReference type="EMBL" id="KNF04512.1"/>
    </source>
</evidence>
<evidence type="ECO:0000256" key="1">
    <source>
        <dbReference type="SAM" id="SignalP"/>
    </source>
</evidence>
<feature type="chain" id="PRO_5005550161" evidence="1">
    <location>
        <begin position="24"/>
        <end position="135"/>
    </location>
</feature>
<dbReference type="Proteomes" id="UP000054564">
    <property type="component" value="Unassembled WGS sequence"/>
</dbReference>
<accession>A0A0L0VZ88</accession>
<dbReference type="AlphaFoldDB" id="A0A0L0VZ88"/>
<proteinExistence type="predicted"/>
<dbReference type="EMBL" id="AJIL01000012">
    <property type="protein sequence ID" value="KNF04512.1"/>
    <property type="molecule type" value="Genomic_DNA"/>
</dbReference>
<keyword evidence="3" id="KW-1185">Reference proteome</keyword>
<keyword evidence="1" id="KW-0732">Signal</keyword>
<reference evidence="3" key="1">
    <citation type="submission" date="2014-03" db="EMBL/GenBank/DDBJ databases">
        <title>The Genome Sequence of Puccinia striiformis f. sp. tritici PST-78.</title>
        <authorList>
            <consortium name="The Broad Institute Genome Sequencing Platform"/>
            <person name="Cuomo C."/>
            <person name="Hulbert S."/>
            <person name="Chen X."/>
            <person name="Walker B."/>
            <person name="Young S.K."/>
            <person name="Zeng Q."/>
            <person name="Gargeya S."/>
            <person name="Fitzgerald M."/>
            <person name="Haas B."/>
            <person name="Abouelleil A."/>
            <person name="Alvarado L."/>
            <person name="Arachchi H.M."/>
            <person name="Berlin A.M."/>
            <person name="Chapman S.B."/>
            <person name="Goldberg J."/>
            <person name="Griggs A."/>
            <person name="Gujja S."/>
            <person name="Hansen M."/>
            <person name="Howarth C."/>
            <person name="Imamovic A."/>
            <person name="Larimer J."/>
            <person name="McCowan C."/>
            <person name="Montmayeur A."/>
            <person name="Murphy C."/>
            <person name="Neiman D."/>
            <person name="Pearson M."/>
            <person name="Priest M."/>
            <person name="Roberts A."/>
            <person name="Saif S."/>
            <person name="Shea T."/>
            <person name="Sisk P."/>
            <person name="Sykes S."/>
            <person name="Wortman J."/>
            <person name="Nusbaum C."/>
            <person name="Birren B."/>
        </authorList>
    </citation>
    <scope>NUCLEOTIDE SEQUENCE [LARGE SCALE GENOMIC DNA]</scope>
    <source>
        <strain evidence="3">race PST-78</strain>
    </source>
</reference>
<organism evidence="2 3">
    <name type="scientific">Puccinia striiformis f. sp. tritici PST-78</name>
    <dbReference type="NCBI Taxonomy" id="1165861"/>
    <lineage>
        <taxon>Eukaryota</taxon>
        <taxon>Fungi</taxon>
        <taxon>Dikarya</taxon>
        <taxon>Basidiomycota</taxon>
        <taxon>Pucciniomycotina</taxon>
        <taxon>Pucciniomycetes</taxon>
        <taxon>Pucciniales</taxon>
        <taxon>Pucciniaceae</taxon>
        <taxon>Puccinia</taxon>
    </lineage>
</organism>
<dbReference type="OrthoDB" id="2508359at2759"/>
<gene>
    <name evidence="2" type="ORF">PSTG_02422</name>
</gene>
<feature type="signal peptide" evidence="1">
    <location>
        <begin position="1"/>
        <end position="23"/>
    </location>
</feature>
<name>A0A0L0VZ88_9BASI</name>
<sequence>MKTWAISIQALALSSWIFQGAEPQTNVIVDEWIERPDGVKLDGVPRASFPPPRKMAYFDLDMRVKPHWTTLRISRTGNSDQMNLFNLGTEPLVYAVEEGDSNRWIWWKELGPRQSHLIPTKKALVYVFPIPLVKE</sequence>
<evidence type="ECO:0000313" key="3">
    <source>
        <dbReference type="Proteomes" id="UP000054564"/>
    </source>
</evidence>
<protein>
    <submittedName>
        <fullName evidence="2">Uncharacterized protein</fullName>
    </submittedName>
</protein>
<comment type="caution">
    <text evidence="2">The sequence shown here is derived from an EMBL/GenBank/DDBJ whole genome shotgun (WGS) entry which is preliminary data.</text>
</comment>